<dbReference type="InterPro" id="IPR049389">
    <property type="entry name" value="TTHA0281-like"/>
</dbReference>
<dbReference type="GeneID" id="10461553"/>
<name>F4BX55_METSG</name>
<dbReference type="KEGG" id="mcj:MCON_2062"/>
<dbReference type="SUPFAM" id="SSF143100">
    <property type="entry name" value="TTHA1013/TTHA0281-like"/>
    <property type="match status" value="1"/>
</dbReference>
<dbReference type="InParanoid" id="F4BX55"/>
<proteinExistence type="predicted"/>
<sequence>MFAEYIQAALSKATHEIIEDQELFYGEITELRGVWATGKTLEECGENLKGVIEGWIALRLRLGLAIPPIPHPACLSSDIAFFTS</sequence>
<dbReference type="EMBL" id="CP002565">
    <property type="protein sequence ID" value="AEB68611.1"/>
    <property type="molecule type" value="Genomic_DNA"/>
</dbReference>
<dbReference type="Gene3D" id="3.30.160.250">
    <property type="match status" value="1"/>
</dbReference>
<accession>F4BX55</accession>
<evidence type="ECO:0000313" key="2">
    <source>
        <dbReference type="Proteomes" id="UP000007807"/>
    </source>
</evidence>
<dbReference type="Proteomes" id="UP000007807">
    <property type="component" value="Chromosome"/>
</dbReference>
<protein>
    <recommendedName>
        <fullName evidence="3">Type II toxin-antitoxin system HicB family antitoxin</fullName>
    </recommendedName>
</protein>
<dbReference type="InterPro" id="IPR035069">
    <property type="entry name" value="TTHA1013/TTHA0281-like"/>
</dbReference>
<organism evidence="1 2">
    <name type="scientific">Methanothrix soehngenii (strain ATCC 5969 / DSM 3671 / JCM 10134 / NBRC 103675 / OCM 69 / GP-6)</name>
    <name type="common">Methanosaeta concilii</name>
    <dbReference type="NCBI Taxonomy" id="990316"/>
    <lineage>
        <taxon>Archaea</taxon>
        <taxon>Methanobacteriati</taxon>
        <taxon>Methanobacteriota</taxon>
        <taxon>Stenosarchaea group</taxon>
        <taxon>Methanomicrobia</taxon>
        <taxon>Methanotrichales</taxon>
        <taxon>Methanotrichaceae</taxon>
        <taxon>Methanothrix</taxon>
    </lineage>
</organism>
<dbReference type="AlphaFoldDB" id="F4BX55"/>
<reference evidence="1 2" key="1">
    <citation type="journal article" date="2011" name="J. Bacteriol.">
        <title>Complete genome sequence of Methanosaeta concilii, a specialist in aceticlastic methanogenesis.</title>
        <authorList>
            <person name="Barber R.D."/>
            <person name="Zhang L."/>
            <person name="Harnack M."/>
            <person name="Olson M.V."/>
            <person name="Kaul R."/>
            <person name="Ingram-Smith C."/>
            <person name="Smith K.S."/>
        </authorList>
    </citation>
    <scope>NUCLEOTIDE SEQUENCE [LARGE SCALE GENOMIC DNA]</scope>
    <source>
        <strain evidence="2">ATCC 5969 / DSM 3671 / JCM 10134 / NBRC 103675 / OCM 69 / GP-6</strain>
    </source>
</reference>
<evidence type="ECO:0008006" key="3">
    <source>
        <dbReference type="Google" id="ProtNLM"/>
    </source>
</evidence>
<dbReference type="HOGENOM" id="CLU_168720_1_0_2"/>
<dbReference type="OrthoDB" id="121930at2157"/>
<dbReference type="RefSeq" id="WP_013719653.1">
    <property type="nucleotide sequence ID" value="NC_015416.1"/>
</dbReference>
<dbReference type="Pfam" id="PF21748">
    <property type="entry name" value="UPF0150"/>
    <property type="match status" value="1"/>
</dbReference>
<keyword evidence="2" id="KW-1185">Reference proteome</keyword>
<gene>
    <name evidence="1" type="ordered locus">MCON_2062</name>
</gene>
<evidence type="ECO:0000313" key="1">
    <source>
        <dbReference type="EMBL" id="AEB68611.1"/>
    </source>
</evidence>